<dbReference type="Proteomes" id="UP000818029">
    <property type="component" value="Chromosome D11"/>
</dbReference>
<sequence length="176" mass="19402">MDQIETGAKFCGEIAKVRNTAFKIEIKEEGPDAKFYHLGPGRADPPRVGSPRGYSPIRRRFGATETGPKRRRFAIVTKPRISQKKNNSFSFFLCTKQQRNPLLGFSYPNPLRRHSSTPALRSRRVRRRSGGFGDRGKSGANGVRGGPKRAAIGEHNGGCCGAGVKGARVFYLGFFC</sequence>
<proteinExistence type="predicted"/>
<protein>
    <submittedName>
        <fullName evidence="3">Uncharacterized protein</fullName>
    </submittedName>
</protein>
<feature type="compositionally biased region" description="Basic residues" evidence="1">
    <location>
        <begin position="113"/>
        <end position="129"/>
    </location>
</feature>
<dbReference type="GeneID" id="121223493"/>
<feature type="region of interest" description="Disordered" evidence="1">
    <location>
        <begin position="35"/>
        <end position="60"/>
    </location>
</feature>
<accession>A0ABM3B1P3</accession>
<keyword evidence="2" id="KW-1185">Reference proteome</keyword>
<reference evidence="2" key="1">
    <citation type="journal article" date="2020" name="Nat. Genet.">
        <title>Genomic diversifications of five Gossypium allopolyploid species and their impact on cotton improvement.</title>
        <authorList>
            <person name="Chen Z.J."/>
            <person name="Sreedasyam A."/>
            <person name="Ando A."/>
            <person name="Song Q."/>
            <person name="De Santiago L.M."/>
            <person name="Hulse-Kemp A.M."/>
            <person name="Ding M."/>
            <person name="Ye W."/>
            <person name="Kirkbride R.C."/>
            <person name="Jenkins J."/>
            <person name="Plott C."/>
            <person name="Lovell J."/>
            <person name="Lin Y.M."/>
            <person name="Vaughn R."/>
            <person name="Liu B."/>
            <person name="Simpson S."/>
            <person name="Scheffler B.E."/>
            <person name="Wen L."/>
            <person name="Saski C.A."/>
            <person name="Grover C.E."/>
            <person name="Hu G."/>
            <person name="Conover J.L."/>
            <person name="Carlson J.W."/>
            <person name="Shu S."/>
            <person name="Boston L.B."/>
            <person name="Williams M."/>
            <person name="Peterson D.G."/>
            <person name="McGee K."/>
            <person name="Jones D.C."/>
            <person name="Wendel J.F."/>
            <person name="Stelly D.M."/>
            <person name="Grimwood J."/>
            <person name="Schmutz J."/>
        </authorList>
    </citation>
    <scope>NUCLEOTIDE SEQUENCE [LARGE SCALE GENOMIC DNA]</scope>
    <source>
        <strain evidence="2">cv. TM-1</strain>
    </source>
</reference>
<feature type="region of interest" description="Disordered" evidence="1">
    <location>
        <begin position="113"/>
        <end position="148"/>
    </location>
</feature>
<dbReference type="RefSeq" id="XP_040960968.1">
    <property type="nucleotide sequence ID" value="XM_041105034.1"/>
</dbReference>
<gene>
    <name evidence="3" type="primary">LOC121223493</name>
</gene>
<name>A0ABM3B1P3_GOSHI</name>
<evidence type="ECO:0000313" key="3">
    <source>
        <dbReference type="RefSeq" id="XP_040960968.1"/>
    </source>
</evidence>
<evidence type="ECO:0000313" key="2">
    <source>
        <dbReference type="Proteomes" id="UP000818029"/>
    </source>
</evidence>
<evidence type="ECO:0000256" key="1">
    <source>
        <dbReference type="SAM" id="MobiDB-lite"/>
    </source>
</evidence>
<organism evidence="2 3">
    <name type="scientific">Gossypium hirsutum</name>
    <name type="common">Upland cotton</name>
    <name type="synonym">Gossypium mexicanum</name>
    <dbReference type="NCBI Taxonomy" id="3635"/>
    <lineage>
        <taxon>Eukaryota</taxon>
        <taxon>Viridiplantae</taxon>
        <taxon>Streptophyta</taxon>
        <taxon>Embryophyta</taxon>
        <taxon>Tracheophyta</taxon>
        <taxon>Spermatophyta</taxon>
        <taxon>Magnoliopsida</taxon>
        <taxon>eudicotyledons</taxon>
        <taxon>Gunneridae</taxon>
        <taxon>Pentapetalae</taxon>
        <taxon>rosids</taxon>
        <taxon>malvids</taxon>
        <taxon>Malvales</taxon>
        <taxon>Malvaceae</taxon>
        <taxon>Malvoideae</taxon>
        <taxon>Gossypium</taxon>
    </lineage>
</organism>
<reference evidence="3" key="2">
    <citation type="submission" date="2025-08" db="UniProtKB">
        <authorList>
            <consortium name="RefSeq"/>
        </authorList>
    </citation>
    <scope>IDENTIFICATION</scope>
</reference>